<protein>
    <submittedName>
        <fullName evidence="1">Uncharacterized protein</fullName>
    </submittedName>
</protein>
<evidence type="ECO:0000313" key="2">
    <source>
        <dbReference type="Proteomes" id="UP000827986"/>
    </source>
</evidence>
<name>A0A9D3XTF6_9SAUR</name>
<proteinExistence type="predicted"/>
<comment type="caution">
    <text evidence="1">The sequence shown here is derived from an EMBL/GenBank/DDBJ whole genome shotgun (WGS) entry which is preliminary data.</text>
</comment>
<accession>A0A9D3XTF6</accession>
<evidence type="ECO:0000313" key="1">
    <source>
        <dbReference type="EMBL" id="KAH1185033.1"/>
    </source>
</evidence>
<sequence length="152" mass="16230">MYMLGVRCCAAPLRAQHQTCSPKGGEAVVAFVPSQSWAVVGAAGGPVSCSQSQEPKLQQSCRLQHYTGNCLETGARAIPHNTSLCTPTTPGVLRGLEMSSAVPVPGKATPGWLQCFYSDAALLPSVKGLRRPFFVLRACGELAEERERQREA</sequence>
<gene>
    <name evidence="1" type="ORF">KIL84_012974</name>
</gene>
<keyword evidence="2" id="KW-1185">Reference proteome</keyword>
<organism evidence="1 2">
    <name type="scientific">Mauremys mutica</name>
    <name type="common">yellowpond turtle</name>
    <dbReference type="NCBI Taxonomy" id="74926"/>
    <lineage>
        <taxon>Eukaryota</taxon>
        <taxon>Metazoa</taxon>
        <taxon>Chordata</taxon>
        <taxon>Craniata</taxon>
        <taxon>Vertebrata</taxon>
        <taxon>Euteleostomi</taxon>
        <taxon>Archelosauria</taxon>
        <taxon>Testudinata</taxon>
        <taxon>Testudines</taxon>
        <taxon>Cryptodira</taxon>
        <taxon>Durocryptodira</taxon>
        <taxon>Testudinoidea</taxon>
        <taxon>Geoemydidae</taxon>
        <taxon>Geoemydinae</taxon>
        <taxon>Mauremys</taxon>
    </lineage>
</organism>
<dbReference type="AlphaFoldDB" id="A0A9D3XTF6"/>
<dbReference type="Proteomes" id="UP000827986">
    <property type="component" value="Unassembled WGS sequence"/>
</dbReference>
<dbReference type="EMBL" id="JAHDVG010000464">
    <property type="protein sequence ID" value="KAH1185033.1"/>
    <property type="molecule type" value="Genomic_DNA"/>
</dbReference>
<reference evidence="1" key="1">
    <citation type="submission" date="2021-09" db="EMBL/GenBank/DDBJ databases">
        <title>The genome of Mauremys mutica provides insights into the evolution of semi-aquatic lifestyle.</title>
        <authorList>
            <person name="Gong S."/>
            <person name="Gao Y."/>
        </authorList>
    </citation>
    <scope>NUCLEOTIDE SEQUENCE</scope>
    <source>
        <strain evidence="1">MM-2020</strain>
        <tissue evidence="1">Muscle</tissue>
    </source>
</reference>